<proteinExistence type="predicted"/>
<sequence length="56" mass="6180">MSTISNAAIAAWADLTEQEQFYAIGVLSCDAPEILLHAANTARDHMRVRAHNESMH</sequence>
<evidence type="ECO:0000313" key="1">
    <source>
        <dbReference type="EMBL" id="GES39459.1"/>
    </source>
</evidence>
<dbReference type="EMBL" id="BLAH01000117">
    <property type="protein sequence ID" value="GES39459.1"/>
    <property type="molecule type" value="Genomic_DNA"/>
</dbReference>
<protein>
    <submittedName>
        <fullName evidence="1">Uncharacterized protein</fullName>
    </submittedName>
</protein>
<reference evidence="1 2" key="1">
    <citation type="journal article" date="2018" name="Biodegradation">
        <title>1,4-Dioxane degradation characteristics of Rhodococcus aetherivorans JCM 14343.</title>
        <authorList>
            <person name="Inoue D."/>
            <person name="Tsunoda T."/>
            <person name="Yamamoto N."/>
            <person name="Ike M."/>
            <person name="Sei K."/>
        </authorList>
    </citation>
    <scope>NUCLEOTIDE SEQUENCE [LARGE SCALE GENOMIC DNA]</scope>
    <source>
        <strain evidence="1 2">JCM 14343</strain>
    </source>
</reference>
<accession>A0ABQ0YT64</accession>
<dbReference type="RefSeq" id="WP_161780438.1">
    <property type="nucleotide sequence ID" value="NZ_BAAAYP010000039.1"/>
</dbReference>
<keyword evidence="2" id="KW-1185">Reference proteome</keyword>
<comment type="caution">
    <text evidence="1">The sequence shown here is derived from an EMBL/GenBank/DDBJ whole genome shotgun (WGS) entry which is preliminary data.</text>
</comment>
<dbReference type="Proteomes" id="UP000325466">
    <property type="component" value="Unassembled WGS sequence"/>
</dbReference>
<name>A0ABQ0YT64_9NOCA</name>
<gene>
    <name evidence="1" type="ORF">RAJCM14343_4730</name>
</gene>
<evidence type="ECO:0000313" key="2">
    <source>
        <dbReference type="Proteomes" id="UP000325466"/>
    </source>
</evidence>
<organism evidence="1 2">
    <name type="scientific">Rhodococcus aetherivorans</name>
    <dbReference type="NCBI Taxonomy" id="191292"/>
    <lineage>
        <taxon>Bacteria</taxon>
        <taxon>Bacillati</taxon>
        <taxon>Actinomycetota</taxon>
        <taxon>Actinomycetes</taxon>
        <taxon>Mycobacteriales</taxon>
        <taxon>Nocardiaceae</taxon>
        <taxon>Rhodococcus</taxon>
    </lineage>
</organism>